<feature type="transmembrane region" description="Helical" evidence="2">
    <location>
        <begin position="46"/>
        <end position="65"/>
    </location>
</feature>
<keyword evidence="2" id="KW-1133">Transmembrane helix</keyword>
<comment type="caution">
    <text evidence="3">The sequence shown here is derived from an EMBL/GenBank/DDBJ whole genome shotgun (WGS) entry which is preliminary data.</text>
</comment>
<evidence type="ECO:0000256" key="2">
    <source>
        <dbReference type="SAM" id="Phobius"/>
    </source>
</evidence>
<protein>
    <submittedName>
        <fullName evidence="3">Uncharacterized protein</fullName>
    </submittedName>
</protein>
<name>A0ABS9W8T6_9PROT</name>
<sequence length="594" mass="65480">MSGIEASDVLRIAVISGLIGFGVFCASYSLAVWFKRNRSKPNKLTRLSFFALILGVFGAAGNWAYNEFSQRSGIVGGQDLFVVHAKRNASADRLVSEGHVEKGSTIAAFLPPSLDEQLAVIDSHIKQALAKIDYFALRVLPVDTLLLQKQAQLRQQTEQVQVMTLDLQKSRRETERAHLDAATQYAEKRSQNDLLIAVEKEALAAAVQQAEIAQSAMRRAVDLRSRGGIGTVVAVEEKTSNHLLHSSAASRAQANLRSLADYRLALDESYGRALGSLANQIERLDGDLAAKRQAAAELTQQMADNEKAILRDRQRAMRETAREREAAVHELGALRAERAGMLAVTQVKAPFAGEVVYRHPSPNFAPENTPILALSAGSGFSARIWVPTQEIAAITEAGKVQFALEQPILNKFFEGEFRAYKEAPYEKNRVIADFDVKLPLEAITLLASAGNPVQAKLLWRPDLMASYPFRGSLILTAIGCIGMFTSGLRRKASELPPPVQIEEQLLGRRLRETAHRFHALLRQGTPDEDPDFVRTVIHLADRLGEPALRALREEIVFDEEFERALGVWSRRSYDPALIAVLDRVRNDPALAAAA</sequence>
<gene>
    <name evidence="3" type="ORF">MON41_18650</name>
</gene>
<evidence type="ECO:0000313" key="4">
    <source>
        <dbReference type="Proteomes" id="UP001201985"/>
    </source>
</evidence>
<keyword evidence="2" id="KW-0472">Membrane</keyword>
<accession>A0ABS9W8T6</accession>
<evidence type="ECO:0000313" key="3">
    <source>
        <dbReference type="EMBL" id="MCI0755703.1"/>
    </source>
</evidence>
<feature type="transmembrane region" description="Helical" evidence="2">
    <location>
        <begin position="12"/>
        <end position="34"/>
    </location>
</feature>
<keyword evidence="1" id="KW-0175">Coiled coil</keyword>
<dbReference type="EMBL" id="JALBUU010000044">
    <property type="protein sequence ID" value="MCI0755703.1"/>
    <property type="molecule type" value="Genomic_DNA"/>
</dbReference>
<evidence type="ECO:0000256" key="1">
    <source>
        <dbReference type="SAM" id="Coils"/>
    </source>
</evidence>
<proteinExistence type="predicted"/>
<feature type="coiled-coil region" evidence="1">
    <location>
        <begin position="281"/>
        <end position="337"/>
    </location>
</feature>
<organism evidence="3 4">
    <name type="scientific">Teichococcus vastitatis</name>
    <dbReference type="NCBI Taxonomy" id="2307076"/>
    <lineage>
        <taxon>Bacteria</taxon>
        <taxon>Pseudomonadati</taxon>
        <taxon>Pseudomonadota</taxon>
        <taxon>Alphaproteobacteria</taxon>
        <taxon>Acetobacterales</taxon>
        <taxon>Roseomonadaceae</taxon>
        <taxon>Roseomonas</taxon>
    </lineage>
</organism>
<dbReference type="Proteomes" id="UP001201985">
    <property type="component" value="Unassembled WGS sequence"/>
</dbReference>
<dbReference type="RefSeq" id="WP_241793564.1">
    <property type="nucleotide sequence ID" value="NZ_JALBUU010000044.1"/>
</dbReference>
<keyword evidence="4" id="KW-1185">Reference proteome</keyword>
<keyword evidence="2" id="KW-0812">Transmembrane</keyword>
<reference evidence="3 4" key="1">
    <citation type="submission" date="2022-03" db="EMBL/GenBank/DDBJ databases">
        <title>Complete genome analysis of Roseomonas KG 17.1 : a prolific producer of plant growth promoters.</title>
        <authorList>
            <person name="Saadouli I."/>
            <person name="Najjari A."/>
            <person name="Mosbah A."/>
            <person name="Ouzari H.I."/>
        </authorList>
    </citation>
    <scope>NUCLEOTIDE SEQUENCE [LARGE SCALE GENOMIC DNA]</scope>
    <source>
        <strain evidence="3 4">KG17-1</strain>
    </source>
</reference>